<evidence type="ECO:0000313" key="1">
    <source>
        <dbReference type="EMBL" id="KAJ1605543.1"/>
    </source>
</evidence>
<name>A0ABQ8P2A0_9CRYT</name>
<organism evidence="1 2">
    <name type="scientific">Cryptosporidium canis</name>
    <dbReference type="NCBI Taxonomy" id="195482"/>
    <lineage>
        <taxon>Eukaryota</taxon>
        <taxon>Sar</taxon>
        <taxon>Alveolata</taxon>
        <taxon>Apicomplexa</taxon>
        <taxon>Conoidasida</taxon>
        <taxon>Coccidia</taxon>
        <taxon>Eucoccidiorida</taxon>
        <taxon>Eimeriorina</taxon>
        <taxon>Cryptosporidiidae</taxon>
        <taxon>Cryptosporidium</taxon>
    </lineage>
</organism>
<comment type="caution">
    <text evidence="1">The sequence shown here is derived from an EMBL/GenBank/DDBJ whole genome shotgun (WGS) entry which is preliminary data.</text>
</comment>
<accession>A0ABQ8P2A0</accession>
<sequence>ALCRIYQSQQDIDLAYRLDVLQEITELWSLRVAECVTMYTIHEGCNNSISGSTRLNDYEIPNRHTWDGGH</sequence>
<dbReference type="EMBL" id="JAPCXB010000172">
    <property type="protein sequence ID" value="KAJ1605543.1"/>
    <property type="molecule type" value="Genomic_DNA"/>
</dbReference>
<reference evidence="1" key="1">
    <citation type="submission" date="2022-10" db="EMBL/GenBank/DDBJ databases">
        <title>Adaptive evolution leads to modifications in subtelomeric GC content in a zoonotic Cryptosporidium species.</title>
        <authorList>
            <person name="Li J."/>
            <person name="Feng Y."/>
            <person name="Xiao L."/>
        </authorList>
    </citation>
    <scope>NUCLEOTIDE SEQUENCE</scope>
    <source>
        <strain evidence="1">25894</strain>
    </source>
</reference>
<dbReference type="Proteomes" id="UP001071777">
    <property type="component" value="Unassembled WGS sequence"/>
</dbReference>
<feature type="non-terminal residue" evidence="1">
    <location>
        <position position="70"/>
    </location>
</feature>
<feature type="non-terminal residue" evidence="1">
    <location>
        <position position="1"/>
    </location>
</feature>
<proteinExistence type="predicted"/>
<evidence type="ECO:0000313" key="2">
    <source>
        <dbReference type="Proteomes" id="UP001071777"/>
    </source>
</evidence>
<keyword evidence="2" id="KW-1185">Reference proteome</keyword>
<protein>
    <submittedName>
        <fullName evidence="1">Uncharacterized protein</fullName>
    </submittedName>
</protein>
<gene>
    <name evidence="1" type="ORF">OJ252_3444</name>
</gene>